<sequence>MLFSVALSFFAALASAQLPDPEPGQRDPIILERSGGFNIGGKVIPHPTREGATLTCDHGYMEYFLPWVKRKTSIVMWHSSSTQTWQNRWDGGPGFKDMFLRRDYPVYLWDAPRLGRAGWSCEPFSYAPDYRDQSNFIAWNFGPSPLEWWDDVQFPTENRDYFWEQATGGRYIEFDNVANVHMQSEAAAISADTGMNGDSIIYLTNSAAGLRAMMTVIKSNTTNIKGIVLYETVGIVYPEGYGVEQSNGPFGPFVVPLEDYKKLAQLNEIQFIFGDHRDETHLYLQQAREVAAIINELGGNATVLKLGEDAGLWGSTHVSFADMDNDKVAGLLDDFLARNGLDGYRD</sequence>
<dbReference type="OrthoDB" id="3504488at2759"/>
<dbReference type="SUPFAM" id="SSF53474">
    <property type="entry name" value="alpha/beta-Hydrolases"/>
    <property type="match status" value="1"/>
</dbReference>
<dbReference type="EMBL" id="NLAX01001623">
    <property type="protein sequence ID" value="PKS05022.1"/>
    <property type="molecule type" value="Genomic_DNA"/>
</dbReference>
<evidence type="ECO:0000313" key="3">
    <source>
        <dbReference type="Proteomes" id="UP000233524"/>
    </source>
</evidence>
<dbReference type="CDD" id="cd12810">
    <property type="entry name" value="Esterase_713_like-3"/>
    <property type="match status" value="1"/>
</dbReference>
<dbReference type="AlphaFoldDB" id="A0A2N3MXX4"/>
<feature type="chain" id="PRO_5014975655" description="Alpha/beta-hydrolase" evidence="1">
    <location>
        <begin position="17"/>
        <end position="346"/>
    </location>
</feature>
<dbReference type="Proteomes" id="UP000233524">
    <property type="component" value="Unassembled WGS sequence"/>
</dbReference>
<protein>
    <recommendedName>
        <fullName evidence="4">Alpha/beta-hydrolase</fullName>
    </recommendedName>
</protein>
<keyword evidence="1" id="KW-0732">Signal</keyword>
<dbReference type="InParanoid" id="A0A2N3MXX4"/>
<evidence type="ECO:0000313" key="2">
    <source>
        <dbReference type="EMBL" id="PKS05022.1"/>
    </source>
</evidence>
<organism evidence="2 3">
    <name type="scientific">Lomentospora prolificans</name>
    <dbReference type="NCBI Taxonomy" id="41688"/>
    <lineage>
        <taxon>Eukaryota</taxon>
        <taxon>Fungi</taxon>
        <taxon>Dikarya</taxon>
        <taxon>Ascomycota</taxon>
        <taxon>Pezizomycotina</taxon>
        <taxon>Sordariomycetes</taxon>
        <taxon>Hypocreomycetidae</taxon>
        <taxon>Microascales</taxon>
        <taxon>Microascaceae</taxon>
        <taxon>Lomentospora</taxon>
    </lineage>
</organism>
<proteinExistence type="predicted"/>
<dbReference type="VEuPathDB" id="FungiDB:jhhlp_008388"/>
<dbReference type="Gene3D" id="3.40.50.1820">
    <property type="entry name" value="alpha/beta hydrolase"/>
    <property type="match status" value="1"/>
</dbReference>
<feature type="signal peptide" evidence="1">
    <location>
        <begin position="1"/>
        <end position="16"/>
    </location>
</feature>
<reference evidence="2 3" key="1">
    <citation type="journal article" date="2017" name="G3 (Bethesda)">
        <title>First Draft Genome Sequence of the Pathogenic Fungus Lomentospora prolificans (Formerly Scedosporium prolificans).</title>
        <authorList>
            <person name="Luo R."/>
            <person name="Zimin A."/>
            <person name="Workman R."/>
            <person name="Fan Y."/>
            <person name="Pertea G."/>
            <person name="Grossman N."/>
            <person name="Wear M.P."/>
            <person name="Jia B."/>
            <person name="Miller H."/>
            <person name="Casadevall A."/>
            <person name="Timp W."/>
            <person name="Zhang S.X."/>
            <person name="Salzberg S.L."/>
        </authorList>
    </citation>
    <scope>NUCLEOTIDE SEQUENCE [LARGE SCALE GENOMIC DNA]</scope>
    <source>
        <strain evidence="2 3">JHH-5317</strain>
    </source>
</reference>
<gene>
    <name evidence="2" type="ORF">jhhlp_008388</name>
</gene>
<accession>A0A2N3MXX4</accession>
<evidence type="ECO:0000256" key="1">
    <source>
        <dbReference type="SAM" id="SignalP"/>
    </source>
</evidence>
<name>A0A2N3MXX4_9PEZI</name>
<comment type="caution">
    <text evidence="2">The sequence shown here is derived from an EMBL/GenBank/DDBJ whole genome shotgun (WGS) entry which is preliminary data.</text>
</comment>
<keyword evidence="3" id="KW-1185">Reference proteome</keyword>
<dbReference type="InterPro" id="IPR029058">
    <property type="entry name" value="AB_hydrolase_fold"/>
</dbReference>
<dbReference type="STRING" id="41688.A0A2N3MXX4"/>
<evidence type="ECO:0008006" key="4">
    <source>
        <dbReference type="Google" id="ProtNLM"/>
    </source>
</evidence>